<feature type="transmembrane region" description="Helical" evidence="7">
    <location>
        <begin position="268"/>
        <end position="287"/>
    </location>
</feature>
<feature type="domain" description="Phosphatidic acid phosphatase type 2/haloperoxidase" evidence="8">
    <location>
        <begin position="129"/>
        <end position="283"/>
    </location>
</feature>
<dbReference type="EMBL" id="CAJNOM010000392">
    <property type="protein sequence ID" value="CAF1412114.1"/>
    <property type="molecule type" value="Genomic_DNA"/>
</dbReference>
<evidence type="ECO:0000256" key="5">
    <source>
        <dbReference type="ARBA" id="ARBA00023136"/>
    </source>
</evidence>
<feature type="transmembrane region" description="Helical" evidence="7">
    <location>
        <begin position="238"/>
        <end position="256"/>
    </location>
</feature>
<gene>
    <name evidence="9" type="ORF">BJG266_LOCUS29425</name>
    <name evidence="10" type="ORF">QVE165_LOCUS37579</name>
</gene>
<dbReference type="GO" id="GO:0007165">
    <property type="term" value="P:signal transduction"/>
    <property type="evidence" value="ECO:0007669"/>
    <property type="project" value="TreeGrafter"/>
</dbReference>
<proteinExistence type="inferred from homology"/>
<dbReference type="GO" id="GO:0006644">
    <property type="term" value="P:phospholipid metabolic process"/>
    <property type="evidence" value="ECO:0007669"/>
    <property type="project" value="InterPro"/>
</dbReference>
<comment type="similarity">
    <text evidence="2">Belongs to the PA-phosphatase related phosphoesterase family.</text>
</comment>
<evidence type="ECO:0000256" key="4">
    <source>
        <dbReference type="ARBA" id="ARBA00022989"/>
    </source>
</evidence>
<sequence length="333" mass="38609">MFASQYAPRRSPPAVTDQYHHRESIWRVLLDILCLLILLIITLITHFVAKPFTRGFSCSDTTIRYPLRDDTIPVYAAVLLSIGLPLAIMWFTEVFKRFYYSLYPRQRFITRLDFCGIRSVDISPIVGNLYMLTVTFAYGYLATWVLTEITKNFVGELRPDFIAICRPSYNCSTVTSLYQYDTYLQDTVDYTCQNTDTSAVREARRSFFSGHTSPVFYGFSFLIMYIHVAWSWRHLGIIGHLFQVGLAILACYIGYTRISDYRHHWWDVLVGAIVGSLVAFVTFKFILNWRHYVPRFLPHTVEPQTVASPQSPRGYGNYRPLGPYGEPGPIRRY</sequence>
<dbReference type="GO" id="GO:0046839">
    <property type="term" value="P:phospholipid dephosphorylation"/>
    <property type="evidence" value="ECO:0007669"/>
    <property type="project" value="TreeGrafter"/>
</dbReference>
<name>A0A814ZX25_9BILA</name>
<dbReference type="Gene3D" id="1.20.144.10">
    <property type="entry name" value="Phosphatidic acid phosphatase type 2/haloperoxidase"/>
    <property type="match status" value="1"/>
</dbReference>
<evidence type="ECO:0000313" key="11">
    <source>
        <dbReference type="Proteomes" id="UP000663832"/>
    </source>
</evidence>
<evidence type="ECO:0000313" key="10">
    <source>
        <dbReference type="EMBL" id="CAF1412114.1"/>
    </source>
</evidence>
<evidence type="ECO:0000313" key="9">
    <source>
        <dbReference type="EMBL" id="CAF1247976.1"/>
    </source>
</evidence>
<evidence type="ECO:0000256" key="3">
    <source>
        <dbReference type="ARBA" id="ARBA00022692"/>
    </source>
</evidence>
<dbReference type="SMART" id="SM00014">
    <property type="entry name" value="acidPPc"/>
    <property type="match status" value="1"/>
</dbReference>
<keyword evidence="5 7" id="KW-0472">Membrane</keyword>
<evidence type="ECO:0000256" key="6">
    <source>
        <dbReference type="SAM" id="MobiDB-lite"/>
    </source>
</evidence>
<dbReference type="PANTHER" id="PTHR10165:SF103">
    <property type="entry name" value="PHOSPHOLIPID PHOSPHATASE HOMOLOG 1.2 HOMOLOG"/>
    <property type="match status" value="1"/>
</dbReference>
<feature type="transmembrane region" description="Helical" evidence="7">
    <location>
        <begin position="72"/>
        <end position="91"/>
    </location>
</feature>
<dbReference type="InterPro" id="IPR036938">
    <property type="entry name" value="PAP2/HPO_sf"/>
</dbReference>
<dbReference type="PANTHER" id="PTHR10165">
    <property type="entry name" value="LIPID PHOSPHATE PHOSPHATASE"/>
    <property type="match status" value="1"/>
</dbReference>
<accession>A0A814ZX25</accession>
<dbReference type="EMBL" id="CAJNOI010000336">
    <property type="protein sequence ID" value="CAF1247976.1"/>
    <property type="molecule type" value="Genomic_DNA"/>
</dbReference>
<evidence type="ECO:0000259" key="8">
    <source>
        <dbReference type="SMART" id="SM00014"/>
    </source>
</evidence>
<organism evidence="9 12">
    <name type="scientific">Adineta steineri</name>
    <dbReference type="NCBI Taxonomy" id="433720"/>
    <lineage>
        <taxon>Eukaryota</taxon>
        <taxon>Metazoa</taxon>
        <taxon>Spiralia</taxon>
        <taxon>Gnathifera</taxon>
        <taxon>Rotifera</taxon>
        <taxon>Eurotatoria</taxon>
        <taxon>Bdelloidea</taxon>
        <taxon>Adinetida</taxon>
        <taxon>Adinetidae</taxon>
        <taxon>Adineta</taxon>
    </lineage>
</organism>
<reference evidence="9" key="1">
    <citation type="submission" date="2021-02" db="EMBL/GenBank/DDBJ databases">
        <authorList>
            <person name="Nowell W R."/>
        </authorList>
    </citation>
    <scope>NUCLEOTIDE SEQUENCE</scope>
</reference>
<evidence type="ECO:0000313" key="12">
    <source>
        <dbReference type="Proteomes" id="UP000663877"/>
    </source>
</evidence>
<dbReference type="CDD" id="cd03384">
    <property type="entry name" value="PAP2_wunen"/>
    <property type="match status" value="1"/>
</dbReference>
<feature type="transmembrane region" description="Helical" evidence="7">
    <location>
        <begin position="214"/>
        <end position="232"/>
    </location>
</feature>
<dbReference type="SUPFAM" id="SSF48317">
    <property type="entry name" value="Acid phosphatase/Vanadium-dependent haloperoxidase"/>
    <property type="match status" value="1"/>
</dbReference>
<dbReference type="GO" id="GO:0008195">
    <property type="term" value="F:phosphatidate phosphatase activity"/>
    <property type="evidence" value="ECO:0007669"/>
    <property type="project" value="TreeGrafter"/>
</dbReference>
<protein>
    <recommendedName>
        <fullName evidence="8">Phosphatidic acid phosphatase type 2/haloperoxidase domain-containing protein</fullName>
    </recommendedName>
</protein>
<feature type="region of interest" description="Disordered" evidence="6">
    <location>
        <begin position="304"/>
        <end position="333"/>
    </location>
</feature>
<keyword evidence="11" id="KW-1185">Reference proteome</keyword>
<comment type="caution">
    <text evidence="9">The sequence shown here is derived from an EMBL/GenBank/DDBJ whole genome shotgun (WGS) entry which is preliminary data.</text>
</comment>
<dbReference type="Proteomes" id="UP000663877">
    <property type="component" value="Unassembled WGS sequence"/>
</dbReference>
<dbReference type="InterPro" id="IPR043216">
    <property type="entry name" value="PAP-like"/>
</dbReference>
<feature type="transmembrane region" description="Helical" evidence="7">
    <location>
        <begin position="28"/>
        <end position="49"/>
    </location>
</feature>
<dbReference type="InterPro" id="IPR000326">
    <property type="entry name" value="PAP2/HPO"/>
</dbReference>
<evidence type="ECO:0000256" key="2">
    <source>
        <dbReference type="ARBA" id="ARBA00008816"/>
    </source>
</evidence>
<dbReference type="OrthoDB" id="8907274at2759"/>
<dbReference type="AlphaFoldDB" id="A0A814ZX25"/>
<evidence type="ECO:0000256" key="7">
    <source>
        <dbReference type="SAM" id="Phobius"/>
    </source>
</evidence>
<dbReference type="Proteomes" id="UP000663832">
    <property type="component" value="Unassembled WGS sequence"/>
</dbReference>
<dbReference type="GO" id="GO:0005886">
    <property type="term" value="C:plasma membrane"/>
    <property type="evidence" value="ECO:0007669"/>
    <property type="project" value="TreeGrafter"/>
</dbReference>
<evidence type="ECO:0000256" key="1">
    <source>
        <dbReference type="ARBA" id="ARBA00004141"/>
    </source>
</evidence>
<keyword evidence="3 7" id="KW-0812">Transmembrane</keyword>
<comment type="subcellular location">
    <subcellularLocation>
        <location evidence="1">Membrane</location>
        <topology evidence="1">Multi-pass membrane protein</topology>
    </subcellularLocation>
</comment>
<dbReference type="Pfam" id="PF01569">
    <property type="entry name" value="PAP2"/>
    <property type="match status" value="1"/>
</dbReference>
<keyword evidence="4 7" id="KW-1133">Transmembrane helix</keyword>